<feature type="compositionally biased region" description="Low complexity" evidence="1">
    <location>
        <begin position="82"/>
        <end position="91"/>
    </location>
</feature>
<evidence type="ECO:0000313" key="3">
    <source>
        <dbReference type="Proteomes" id="UP000433876"/>
    </source>
</evidence>
<dbReference type="Proteomes" id="UP000433876">
    <property type="component" value="Unassembled WGS sequence"/>
</dbReference>
<reference evidence="2 3" key="1">
    <citation type="submission" date="2017-07" db="EMBL/GenBank/DDBJ databases">
        <title>Genome sequence of the Sordaria macrospora wild type strain R19027.</title>
        <authorList>
            <person name="Nowrousian M."/>
            <person name="Teichert I."/>
            <person name="Kueck U."/>
        </authorList>
    </citation>
    <scope>NUCLEOTIDE SEQUENCE [LARGE SCALE GENOMIC DNA]</scope>
    <source>
        <strain evidence="2 3">R19027</strain>
        <tissue evidence="2">Mycelium</tissue>
    </source>
</reference>
<protein>
    <submittedName>
        <fullName evidence="2">Uncharacterized protein</fullName>
    </submittedName>
</protein>
<dbReference type="EMBL" id="NMPR01000038">
    <property type="protein sequence ID" value="KAA8633348.1"/>
    <property type="molecule type" value="Genomic_DNA"/>
</dbReference>
<evidence type="ECO:0000256" key="1">
    <source>
        <dbReference type="SAM" id="MobiDB-lite"/>
    </source>
</evidence>
<proteinExistence type="predicted"/>
<name>A0A8S8ZV36_SORMA</name>
<evidence type="ECO:0000313" key="2">
    <source>
        <dbReference type="EMBL" id="KAA8633348.1"/>
    </source>
</evidence>
<accession>A0A8S8ZV36</accession>
<feature type="region of interest" description="Disordered" evidence="1">
    <location>
        <begin position="82"/>
        <end position="115"/>
    </location>
</feature>
<comment type="caution">
    <text evidence="2">The sequence shown here is derived from an EMBL/GenBank/DDBJ whole genome shotgun (WGS) entry which is preliminary data.</text>
</comment>
<organism evidence="2 3">
    <name type="scientific">Sordaria macrospora</name>
    <dbReference type="NCBI Taxonomy" id="5147"/>
    <lineage>
        <taxon>Eukaryota</taxon>
        <taxon>Fungi</taxon>
        <taxon>Dikarya</taxon>
        <taxon>Ascomycota</taxon>
        <taxon>Pezizomycotina</taxon>
        <taxon>Sordariomycetes</taxon>
        <taxon>Sordariomycetidae</taxon>
        <taxon>Sordariales</taxon>
        <taxon>Sordariaceae</taxon>
        <taxon>Sordaria</taxon>
    </lineage>
</organism>
<sequence length="115" mass="12690">MVSTLTAQIRKRRSLSRTMDSTTTDLLKQGTRHQTMMGLAMMTLGTTLLSLLRPALTTSGMTSTTLRREPRSITMLTLATLTMPDLTTTTTSKKPKGSQLQHPLPSRNHGNQNPH</sequence>
<dbReference type="AlphaFoldDB" id="A0A8S8ZV36"/>
<gene>
    <name evidence="2" type="ORF">SMACR_00629</name>
</gene>